<protein>
    <recommendedName>
        <fullName evidence="4">Solute-binding protein family 3/N-terminal domain-containing protein</fullName>
    </recommendedName>
</protein>
<evidence type="ECO:0000313" key="2">
    <source>
        <dbReference type="EMBL" id="KJZ11353.1"/>
    </source>
</evidence>
<dbReference type="PATRIC" id="fig|43658.5.peg.1154"/>
<evidence type="ECO:0000313" key="3">
    <source>
        <dbReference type="Proteomes" id="UP000033452"/>
    </source>
</evidence>
<sequence length="224" mass="24532">MLKDIFLRLTQAVVLCALSAPLSAAPLTISYLQHPSVRDQALPLVQAAYAQAGIEANFIAMPAHRVLHEITAEHTDGDVILAQEIFAPFKDVISVGPALTEVEFVLLCVANVPCDNSVLVATPSTIVATDQSKRVLLTKYPQAQRNHFYQINNLGKLPELLNVNRFDYAIFVVSTQWPLPDSLAHLNVHHLFSSKAYHVLHKKHASMAAQLSLSIATVKAQKGL</sequence>
<dbReference type="AlphaFoldDB" id="A0A0F4QUJ5"/>
<dbReference type="OrthoDB" id="6306215at2"/>
<evidence type="ECO:0000256" key="1">
    <source>
        <dbReference type="SAM" id="SignalP"/>
    </source>
</evidence>
<comment type="caution">
    <text evidence="2">The sequence shown here is derived from an EMBL/GenBank/DDBJ whole genome shotgun (WGS) entry which is preliminary data.</text>
</comment>
<feature type="signal peptide" evidence="1">
    <location>
        <begin position="1"/>
        <end position="24"/>
    </location>
</feature>
<accession>A0A0F4QUJ5</accession>
<evidence type="ECO:0008006" key="4">
    <source>
        <dbReference type="Google" id="ProtNLM"/>
    </source>
</evidence>
<dbReference type="EMBL" id="JXYA01000010">
    <property type="protein sequence ID" value="KJZ11353.1"/>
    <property type="molecule type" value="Genomic_DNA"/>
</dbReference>
<gene>
    <name evidence="2" type="ORF">TW77_05535</name>
</gene>
<dbReference type="Proteomes" id="UP000033452">
    <property type="component" value="Unassembled WGS sequence"/>
</dbReference>
<keyword evidence="1" id="KW-0732">Signal</keyword>
<keyword evidence="3" id="KW-1185">Reference proteome</keyword>
<organism evidence="2 3">
    <name type="scientific">Pseudoalteromonas rubra</name>
    <dbReference type="NCBI Taxonomy" id="43658"/>
    <lineage>
        <taxon>Bacteria</taxon>
        <taxon>Pseudomonadati</taxon>
        <taxon>Pseudomonadota</taxon>
        <taxon>Gammaproteobacteria</taxon>
        <taxon>Alteromonadales</taxon>
        <taxon>Pseudoalteromonadaceae</taxon>
        <taxon>Pseudoalteromonas</taxon>
    </lineage>
</organism>
<name>A0A0F4QUJ5_9GAMM</name>
<feature type="chain" id="PRO_5002475992" description="Solute-binding protein family 3/N-terminal domain-containing protein" evidence="1">
    <location>
        <begin position="25"/>
        <end position="224"/>
    </location>
</feature>
<proteinExistence type="predicted"/>
<reference evidence="2 3" key="1">
    <citation type="journal article" date="2015" name="BMC Genomics">
        <title>Genome mining reveals unlocked bioactive potential of marine Gram-negative bacteria.</title>
        <authorList>
            <person name="Machado H."/>
            <person name="Sonnenschein E.C."/>
            <person name="Melchiorsen J."/>
            <person name="Gram L."/>
        </authorList>
    </citation>
    <scope>NUCLEOTIDE SEQUENCE [LARGE SCALE GENOMIC DNA]</scope>
    <source>
        <strain evidence="2 3">S2471</strain>
    </source>
</reference>
<dbReference type="RefSeq" id="WP_046003975.1">
    <property type="nucleotide sequence ID" value="NZ_JXYA01000010.1"/>
</dbReference>